<comment type="cofactor">
    <cofactor evidence="6">
        <name>heme</name>
        <dbReference type="ChEBI" id="CHEBI:30413"/>
    </cofactor>
</comment>
<evidence type="ECO:0000256" key="2">
    <source>
        <dbReference type="ARBA" id="ARBA00022448"/>
    </source>
</evidence>
<comment type="caution">
    <text evidence="7">The sequence shown here is derived from an EMBL/GenBank/DDBJ whole genome shotgun (WGS) entry which is preliminary data.</text>
</comment>
<gene>
    <name evidence="7" type="ORF">Q5716_11415</name>
</gene>
<evidence type="ECO:0000256" key="6">
    <source>
        <dbReference type="PIRNR" id="PIRNR002030"/>
    </source>
</evidence>
<dbReference type="Pfam" id="PF01152">
    <property type="entry name" value="Bac_globin"/>
    <property type="match status" value="1"/>
</dbReference>
<keyword evidence="4 6" id="KW-0479">Metal-binding</keyword>
<comment type="similarity">
    <text evidence="1 6">Belongs to the truncated hemoglobin family. Group I subfamily.</text>
</comment>
<dbReference type="InterPro" id="IPR012292">
    <property type="entry name" value="Globin/Proto"/>
</dbReference>
<dbReference type="InterPro" id="IPR001486">
    <property type="entry name" value="Hemoglobin_trunc"/>
</dbReference>
<keyword evidence="6" id="KW-0561">Oxygen transport</keyword>
<dbReference type="Gene3D" id="1.10.490.10">
    <property type="entry name" value="Globins"/>
    <property type="match status" value="1"/>
</dbReference>
<dbReference type="InterPro" id="IPR009050">
    <property type="entry name" value="Globin-like_sf"/>
</dbReference>
<proteinExistence type="inferred from homology"/>
<evidence type="ECO:0000256" key="1">
    <source>
        <dbReference type="ARBA" id="ARBA00009660"/>
    </source>
</evidence>
<keyword evidence="8" id="KW-1185">Reference proteome</keyword>
<keyword evidence="3 6" id="KW-0349">Heme</keyword>
<dbReference type="EMBL" id="JAUQUB010000002">
    <property type="protein sequence ID" value="MDO7882834.1"/>
    <property type="molecule type" value="Genomic_DNA"/>
</dbReference>
<dbReference type="Proteomes" id="UP001241072">
    <property type="component" value="Unassembled WGS sequence"/>
</dbReference>
<keyword evidence="2 6" id="KW-0813">Transport</keyword>
<evidence type="ECO:0000256" key="3">
    <source>
        <dbReference type="ARBA" id="ARBA00022617"/>
    </source>
</evidence>
<protein>
    <recommendedName>
        <fullName evidence="6">Group 1 truncated hemoglobin</fullName>
    </recommendedName>
</protein>
<accession>A0ABT9BQD5</accession>
<dbReference type="PIRSF" id="PIRSF002030">
    <property type="entry name" value="Globin_Protozoa/Cyanobacteria"/>
    <property type="match status" value="1"/>
</dbReference>
<dbReference type="SUPFAM" id="SSF46458">
    <property type="entry name" value="Globin-like"/>
    <property type="match status" value="1"/>
</dbReference>
<dbReference type="RefSeq" id="WP_305003266.1">
    <property type="nucleotide sequence ID" value="NZ_JAUQUB010000002.1"/>
</dbReference>
<sequence>MSVYDEVGGAAGVKAAVTVFYNRVTADDSLAPWFEGVDLSRLKAHQRAFLTAALGGPELFAGRDLEVAHEGLEITPEAFDAVVQHLAVALHDLGVGDDAIGEVRARIAVLRDRVVSLQTAAD</sequence>
<reference evidence="7 8" key="1">
    <citation type="submission" date="2023-07" db="EMBL/GenBank/DDBJ databases">
        <title>Protaetiibacter sp. nov WY-16 isolated from soil.</title>
        <authorList>
            <person name="Liu B."/>
            <person name="Wan Y."/>
        </authorList>
    </citation>
    <scope>NUCLEOTIDE SEQUENCE [LARGE SCALE GENOMIC DNA]</scope>
    <source>
        <strain evidence="7 8">WY-16</strain>
    </source>
</reference>
<evidence type="ECO:0000313" key="8">
    <source>
        <dbReference type="Proteomes" id="UP001241072"/>
    </source>
</evidence>
<evidence type="ECO:0000256" key="5">
    <source>
        <dbReference type="ARBA" id="ARBA00023004"/>
    </source>
</evidence>
<dbReference type="CDD" id="cd00454">
    <property type="entry name" value="TrHb1_N"/>
    <property type="match status" value="1"/>
</dbReference>
<dbReference type="InterPro" id="IPR016339">
    <property type="entry name" value="Hemoglobin_trunc_I"/>
</dbReference>
<keyword evidence="5 6" id="KW-0408">Iron</keyword>
<organism evidence="7 8">
    <name type="scientific">Antiquaquibacter soli</name>
    <dbReference type="NCBI Taxonomy" id="3064523"/>
    <lineage>
        <taxon>Bacteria</taxon>
        <taxon>Bacillati</taxon>
        <taxon>Actinomycetota</taxon>
        <taxon>Actinomycetes</taxon>
        <taxon>Micrococcales</taxon>
        <taxon>Microbacteriaceae</taxon>
        <taxon>Antiquaquibacter</taxon>
    </lineage>
</organism>
<name>A0ABT9BQD5_9MICO</name>
<evidence type="ECO:0000313" key="7">
    <source>
        <dbReference type="EMBL" id="MDO7882834.1"/>
    </source>
</evidence>
<evidence type="ECO:0000256" key="4">
    <source>
        <dbReference type="ARBA" id="ARBA00022723"/>
    </source>
</evidence>